<evidence type="ECO:0000259" key="1">
    <source>
        <dbReference type="Pfam" id="PF12724"/>
    </source>
</evidence>
<name>A0ABD5S3J7_9EURY</name>
<dbReference type="Pfam" id="PF12724">
    <property type="entry name" value="Flavodoxin_5"/>
    <property type="match status" value="1"/>
</dbReference>
<evidence type="ECO:0000313" key="2">
    <source>
        <dbReference type="EMBL" id="MFC6726091.1"/>
    </source>
</evidence>
<protein>
    <submittedName>
        <fullName evidence="2">Flavodoxin domain-containing protein</fullName>
    </submittedName>
</protein>
<dbReference type="PANTHER" id="PTHR38030:SF2">
    <property type="entry name" value="PROTOPORPHYRINOGEN IX DEHYDROGENASE [QUINONE]"/>
    <property type="match status" value="1"/>
</dbReference>
<reference evidence="2 3" key="1">
    <citation type="journal article" date="2019" name="Int. J. Syst. Evol. Microbiol.">
        <title>The Global Catalogue of Microorganisms (GCM) 10K type strain sequencing project: providing services to taxonomists for standard genome sequencing and annotation.</title>
        <authorList>
            <consortium name="The Broad Institute Genomics Platform"/>
            <consortium name="The Broad Institute Genome Sequencing Center for Infectious Disease"/>
            <person name="Wu L."/>
            <person name="Ma J."/>
        </authorList>
    </citation>
    <scope>NUCLEOTIDE SEQUENCE [LARGE SCALE GENOMIC DNA]</scope>
    <source>
        <strain evidence="2 3">NBRC 111368</strain>
    </source>
</reference>
<dbReference type="SUPFAM" id="SSF52218">
    <property type="entry name" value="Flavoproteins"/>
    <property type="match status" value="1"/>
</dbReference>
<comment type="caution">
    <text evidence="2">The sequence shown here is derived from an EMBL/GenBank/DDBJ whole genome shotgun (WGS) entry which is preliminary data.</text>
</comment>
<accession>A0ABD5S3J7</accession>
<keyword evidence="3" id="KW-1185">Reference proteome</keyword>
<dbReference type="Proteomes" id="UP001596328">
    <property type="component" value="Unassembled WGS sequence"/>
</dbReference>
<gene>
    <name evidence="2" type="ORF">ACFQE1_17315</name>
</gene>
<sequence>ALNDRPTAFLSVSLSASDEATRAEAEGYVDEFLAETGWTPDATLAVAGAVPYTKYGFLKRLLMKRIVGKRGGDTDTSRDYEYTDWDAVDEFAAAFAVAADPTPIAE</sequence>
<dbReference type="InterPro" id="IPR029039">
    <property type="entry name" value="Flavoprotein-like_sf"/>
</dbReference>
<proteinExistence type="predicted"/>
<dbReference type="InterPro" id="IPR026816">
    <property type="entry name" value="Flavodoxin_dom"/>
</dbReference>
<evidence type="ECO:0000313" key="3">
    <source>
        <dbReference type="Proteomes" id="UP001596328"/>
    </source>
</evidence>
<feature type="non-terminal residue" evidence="2">
    <location>
        <position position="1"/>
    </location>
</feature>
<dbReference type="PANTHER" id="PTHR38030">
    <property type="entry name" value="PROTOPORPHYRINOGEN IX DEHYDROGENASE [MENAQUINONE]"/>
    <property type="match status" value="1"/>
</dbReference>
<organism evidence="2 3">
    <name type="scientific">Halobium palmae</name>
    <dbReference type="NCBI Taxonomy" id="1776492"/>
    <lineage>
        <taxon>Archaea</taxon>
        <taxon>Methanobacteriati</taxon>
        <taxon>Methanobacteriota</taxon>
        <taxon>Stenosarchaea group</taxon>
        <taxon>Halobacteria</taxon>
        <taxon>Halobacteriales</taxon>
        <taxon>Haloferacaceae</taxon>
        <taxon>Halobium</taxon>
    </lineage>
</organism>
<dbReference type="AlphaFoldDB" id="A0ABD5S3J7"/>
<dbReference type="EMBL" id="JBHSWU010000883">
    <property type="protein sequence ID" value="MFC6726091.1"/>
    <property type="molecule type" value="Genomic_DNA"/>
</dbReference>
<dbReference type="InterPro" id="IPR052200">
    <property type="entry name" value="Protoporphyrinogen_IX_DH"/>
</dbReference>
<feature type="domain" description="Flavodoxin" evidence="1">
    <location>
        <begin position="2"/>
        <end position="77"/>
    </location>
</feature>